<sequence>MFYSNNAGHEALVKMCADEHMQQWKVLHGGRRVVGYIGIQLLLLQSSPLLVHVLCLTSVDALSSFFIWGDSQGSQATENSGMYSLILKLKSERLVEDGVESVAECGSVRLSLLLELQRRYTEINRKVAIARTRLSLMQEDMYVLT</sequence>
<dbReference type="AlphaFoldDB" id="A0A8R7R5Q5"/>
<dbReference type="Proteomes" id="UP000015106">
    <property type="component" value="Chromosome 7"/>
</dbReference>
<evidence type="ECO:0000313" key="2">
    <source>
        <dbReference type="Proteomes" id="UP000015106"/>
    </source>
</evidence>
<organism evidence="1 2">
    <name type="scientific">Triticum urartu</name>
    <name type="common">Red wild einkorn</name>
    <name type="synonym">Crithodium urartu</name>
    <dbReference type="NCBI Taxonomy" id="4572"/>
    <lineage>
        <taxon>Eukaryota</taxon>
        <taxon>Viridiplantae</taxon>
        <taxon>Streptophyta</taxon>
        <taxon>Embryophyta</taxon>
        <taxon>Tracheophyta</taxon>
        <taxon>Spermatophyta</taxon>
        <taxon>Magnoliopsida</taxon>
        <taxon>Liliopsida</taxon>
        <taxon>Poales</taxon>
        <taxon>Poaceae</taxon>
        <taxon>BOP clade</taxon>
        <taxon>Pooideae</taxon>
        <taxon>Triticodae</taxon>
        <taxon>Triticeae</taxon>
        <taxon>Triticinae</taxon>
        <taxon>Triticum</taxon>
    </lineage>
</organism>
<reference evidence="1" key="3">
    <citation type="submission" date="2022-06" db="UniProtKB">
        <authorList>
            <consortium name="EnsemblPlants"/>
        </authorList>
    </citation>
    <scope>IDENTIFICATION</scope>
</reference>
<dbReference type="Gramene" id="TuG1812G0700005167.01.T03">
    <property type="protein sequence ID" value="TuG1812G0700005167.01.T03"/>
    <property type="gene ID" value="TuG1812G0700005167.01"/>
</dbReference>
<protein>
    <submittedName>
        <fullName evidence="1">Uncharacterized protein</fullName>
    </submittedName>
</protein>
<evidence type="ECO:0000313" key="1">
    <source>
        <dbReference type="EnsemblPlants" id="TuG1812G0700005167.01.T03"/>
    </source>
</evidence>
<name>A0A8R7R5Q5_TRIUA</name>
<reference evidence="1" key="2">
    <citation type="submission" date="2018-03" db="EMBL/GenBank/DDBJ databases">
        <title>The Triticum urartu genome reveals the dynamic nature of wheat genome evolution.</title>
        <authorList>
            <person name="Ling H."/>
            <person name="Ma B."/>
            <person name="Shi X."/>
            <person name="Liu H."/>
            <person name="Dong L."/>
            <person name="Sun H."/>
            <person name="Cao Y."/>
            <person name="Gao Q."/>
            <person name="Zheng S."/>
            <person name="Li Y."/>
            <person name="Yu Y."/>
            <person name="Du H."/>
            <person name="Qi M."/>
            <person name="Li Y."/>
            <person name="Yu H."/>
            <person name="Cui Y."/>
            <person name="Wang N."/>
            <person name="Chen C."/>
            <person name="Wu H."/>
            <person name="Zhao Y."/>
            <person name="Zhang J."/>
            <person name="Li Y."/>
            <person name="Zhou W."/>
            <person name="Zhang B."/>
            <person name="Hu W."/>
            <person name="Eijk M."/>
            <person name="Tang J."/>
            <person name="Witsenboer H."/>
            <person name="Zhao S."/>
            <person name="Li Z."/>
            <person name="Zhang A."/>
            <person name="Wang D."/>
            <person name="Liang C."/>
        </authorList>
    </citation>
    <scope>NUCLEOTIDE SEQUENCE [LARGE SCALE GENOMIC DNA]</scope>
    <source>
        <strain evidence="1">cv. G1812</strain>
    </source>
</reference>
<keyword evidence="2" id="KW-1185">Reference proteome</keyword>
<proteinExistence type="predicted"/>
<dbReference type="EnsemblPlants" id="TuG1812G0700005167.01.T03">
    <property type="protein sequence ID" value="TuG1812G0700005167.01.T03"/>
    <property type="gene ID" value="TuG1812G0700005167.01"/>
</dbReference>
<reference evidence="2" key="1">
    <citation type="journal article" date="2013" name="Nature">
        <title>Draft genome of the wheat A-genome progenitor Triticum urartu.</title>
        <authorList>
            <person name="Ling H.Q."/>
            <person name="Zhao S."/>
            <person name="Liu D."/>
            <person name="Wang J."/>
            <person name="Sun H."/>
            <person name="Zhang C."/>
            <person name="Fan H."/>
            <person name="Li D."/>
            <person name="Dong L."/>
            <person name="Tao Y."/>
            <person name="Gao C."/>
            <person name="Wu H."/>
            <person name="Li Y."/>
            <person name="Cui Y."/>
            <person name="Guo X."/>
            <person name="Zheng S."/>
            <person name="Wang B."/>
            <person name="Yu K."/>
            <person name="Liang Q."/>
            <person name="Yang W."/>
            <person name="Lou X."/>
            <person name="Chen J."/>
            <person name="Feng M."/>
            <person name="Jian J."/>
            <person name="Zhang X."/>
            <person name="Luo G."/>
            <person name="Jiang Y."/>
            <person name="Liu J."/>
            <person name="Wang Z."/>
            <person name="Sha Y."/>
            <person name="Zhang B."/>
            <person name="Wu H."/>
            <person name="Tang D."/>
            <person name="Shen Q."/>
            <person name="Xue P."/>
            <person name="Zou S."/>
            <person name="Wang X."/>
            <person name="Liu X."/>
            <person name="Wang F."/>
            <person name="Yang Y."/>
            <person name="An X."/>
            <person name="Dong Z."/>
            <person name="Zhang K."/>
            <person name="Zhang X."/>
            <person name="Luo M.C."/>
            <person name="Dvorak J."/>
            <person name="Tong Y."/>
            <person name="Wang J."/>
            <person name="Yang H."/>
            <person name="Li Z."/>
            <person name="Wang D."/>
            <person name="Zhang A."/>
            <person name="Wang J."/>
        </authorList>
    </citation>
    <scope>NUCLEOTIDE SEQUENCE</scope>
    <source>
        <strain evidence="2">cv. G1812</strain>
    </source>
</reference>
<accession>A0A8R7R5Q5</accession>